<dbReference type="InterPro" id="IPR020568">
    <property type="entry name" value="Ribosomal_Su5_D2-typ_SF"/>
</dbReference>
<evidence type="ECO:0000256" key="5">
    <source>
        <dbReference type="ARBA" id="ARBA00022679"/>
    </source>
</evidence>
<dbReference type="GO" id="GO:0005524">
    <property type="term" value="F:ATP binding"/>
    <property type="evidence" value="ECO:0007669"/>
    <property type="project" value="UniProtKB-UniRule"/>
</dbReference>
<dbReference type="Pfam" id="PF00288">
    <property type="entry name" value="GHMP_kinases_N"/>
    <property type="match status" value="1"/>
</dbReference>
<dbReference type="GO" id="GO:0006696">
    <property type="term" value="P:ergosterol biosynthetic process"/>
    <property type="evidence" value="ECO:0007669"/>
    <property type="project" value="TreeGrafter"/>
</dbReference>
<evidence type="ECO:0000256" key="6">
    <source>
        <dbReference type="ARBA" id="ARBA00022741"/>
    </source>
</evidence>
<dbReference type="GO" id="GO:0004631">
    <property type="term" value="F:phosphomevalonate kinase activity"/>
    <property type="evidence" value="ECO:0007669"/>
    <property type="project" value="UniProtKB-UniRule"/>
</dbReference>
<keyword evidence="17" id="KW-1185">Reference proteome</keyword>
<dbReference type="InterPro" id="IPR013750">
    <property type="entry name" value="GHMP_kinase_C_dom"/>
</dbReference>
<keyword evidence="10 13" id="KW-0443">Lipid metabolism</keyword>
<dbReference type="InterPro" id="IPR036554">
    <property type="entry name" value="GHMP_kinase_C_sf"/>
</dbReference>
<dbReference type="EMBL" id="MCGT01000033">
    <property type="protein sequence ID" value="ORX47469.1"/>
    <property type="molecule type" value="Genomic_DNA"/>
</dbReference>
<comment type="catalytic activity">
    <reaction evidence="12">
        <text>(R)-5-phosphomevalonate + ATP = (R)-5-diphosphomevalonate + ADP</text>
        <dbReference type="Rhea" id="RHEA:16341"/>
        <dbReference type="ChEBI" id="CHEBI:30616"/>
        <dbReference type="ChEBI" id="CHEBI:57557"/>
        <dbReference type="ChEBI" id="CHEBI:58146"/>
        <dbReference type="ChEBI" id="CHEBI:456216"/>
        <dbReference type="EC" id="2.7.4.2"/>
    </reaction>
    <physiologicalReaction direction="left-to-right" evidence="12">
        <dbReference type="Rhea" id="RHEA:16342"/>
    </physiologicalReaction>
</comment>
<feature type="domain" description="GHMP kinase N-terminal" evidence="14">
    <location>
        <begin position="161"/>
        <end position="225"/>
    </location>
</feature>
<dbReference type="OrthoDB" id="10262935at2759"/>
<evidence type="ECO:0000256" key="1">
    <source>
        <dbReference type="ARBA" id="ARBA00005017"/>
    </source>
</evidence>
<sequence length="476" mass="51576">MTCTIASAPGKVLVTGGYLVLDQQYLGLVFGTSARFFTVIQNGELPNTITVRSPQFEQATWHYEVQSTLSNLIIQSSADASSNKFVETCLRYTLKVILEKVGAPALDKIAQHGLDICIVGDNDFYSQREELNKLGLSVKSATARQQLVPFCKTHATLATVNKTGLGSSAALTTSLVAALLLHLGALTSVESPANLALVHNVAQFVHCYAQGKVGSGFDVSSAVYGSHRYKRFSPDLLNHIMKEDIDGATLCKVLESDNHAWDNQVDPVALPPHFQMILADIDAGSHTPTLVSKVLKWRKEQPVEADALWQELGSYNDKVAEHFRALSSLHAQDHQAYLETISAAKDLPSSEWPTVQGAGATLEHLIQLVADFSKVRQLLQKMSTLTDVPIEPSEQTELLDRCMAVPGTLMAGVPGAGGYDAIFCVVLSDQAKERVQQVWEQWEGCNISPLLCQADSNGVTKVDPTSQSGVACLNLC</sequence>
<accession>A0A1X2G839</accession>
<name>A0A1X2G839_9FUNG</name>
<dbReference type="PIRSF" id="PIRSF017288">
    <property type="entry name" value="PMK_GHMP_euk"/>
    <property type="match status" value="1"/>
</dbReference>
<evidence type="ECO:0000256" key="13">
    <source>
        <dbReference type="PIRNR" id="PIRNR017288"/>
    </source>
</evidence>
<dbReference type="PANTHER" id="PTHR31814:SF2">
    <property type="entry name" value="PHOSPHOMEVALONATE KINASE"/>
    <property type="match status" value="1"/>
</dbReference>
<keyword evidence="4 13" id="KW-0444">Lipid biosynthesis</keyword>
<evidence type="ECO:0000256" key="2">
    <source>
        <dbReference type="ARBA" id="ARBA00006495"/>
    </source>
</evidence>
<reference evidence="16 17" key="1">
    <citation type="submission" date="2016-07" db="EMBL/GenBank/DDBJ databases">
        <title>Pervasive Adenine N6-methylation of Active Genes in Fungi.</title>
        <authorList>
            <consortium name="DOE Joint Genome Institute"/>
            <person name="Mondo S.J."/>
            <person name="Dannebaum R.O."/>
            <person name="Kuo R.C."/>
            <person name="Labutti K."/>
            <person name="Haridas S."/>
            <person name="Kuo A."/>
            <person name="Salamov A."/>
            <person name="Ahrendt S.R."/>
            <person name="Lipzen A."/>
            <person name="Sullivan W."/>
            <person name="Andreopoulos W.B."/>
            <person name="Clum A."/>
            <person name="Lindquist E."/>
            <person name="Daum C."/>
            <person name="Ramamoorthy G.K."/>
            <person name="Gryganskyi A."/>
            <person name="Culley D."/>
            <person name="Magnuson J.K."/>
            <person name="James T.Y."/>
            <person name="O'Malley M.A."/>
            <person name="Stajich J.E."/>
            <person name="Spatafora J.W."/>
            <person name="Visel A."/>
            <person name="Grigoriev I.V."/>
        </authorList>
    </citation>
    <scope>NUCLEOTIDE SEQUENCE [LARGE SCALE GENOMIC DNA]</scope>
    <source>
        <strain evidence="16 17">NRRL 3301</strain>
    </source>
</reference>
<dbReference type="InterPro" id="IPR035102">
    <property type="entry name" value="Phosphomevalonate_kinase"/>
</dbReference>
<keyword evidence="8" id="KW-0067">ATP-binding</keyword>
<dbReference type="Proteomes" id="UP000242146">
    <property type="component" value="Unassembled WGS sequence"/>
</dbReference>
<dbReference type="NCBIfam" id="TIGR01219">
    <property type="entry name" value="Pmev_kin_ERG8"/>
    <property type="match status" value="1"/>
</dbReference>
<evidence type="ECO:0000256" key="10">
    <source>
        <dbReference type="ARBA" id="ARBA00023098"/>
    </source>
</evidence>
<protein>
    <recommendedName>
        <fullName evidence="3 13">Phosphomevalonate kinase</fullName>
        <ecNumber evidence="3 13">2.7.4.2</ecNumber>
    </recommendedName>
</protein>
<evidence type="ECO:0000256" key="9">
    <source>
        <dbReference type="ARBA" id="ARBA00022955"/>
    </source>
</evidence>
<evidence type="ECO:0000259" key="14">
    <source>
        <dbReference type="Pfam" id="PF00288"/>
    </source>
</evidence>
<dbReference type="PANTHER" id="PTHR31814">
    <property type="match status" value="1"/>
</dbReference>
<organism evidence="16 17">
    <name type="scientific">Hesseltinella vesiculosa</name>
    <dbReference type="NCBI Taxonomy" id="101127"/>
    <lineage>
        <taxon>Eukaryota</taxon>
        <taxon>Fungi</taxon>
        <taxon>Fungi incertae sedis</taxon>
        <taxon>Mucoromycota</taxon>
        <taxon>Mucoromycotina</taxon>
        <taxon>Mucoromycetes</taxon>
        <taxon>Mucorales</taxon>
        <taxon>Cunninghamellaceae</taxon>
        <taxon>Hesseltinella</taxon>
    </lineage>
</organism>
<dbReference type="InterPro" id="IPR006204">
    <property type="entry name" value="GHMP_kinase_N_dom"/>
</dbReference>
<evidence type="ECO:0000313" key="16">
    <source>
        <dbReference type="EMBL" id="ORX47469.1"/>
    </source>
</evidence>
<comment type="caution">
    <text evidence="16">The sequence shown here is derived from an EMBL/GenBank/DDBJ whole genome shotgun (WGS) entry which is preliminary data.</text>
</comment>
<evidence type="ECO:0000256" key="12">
    <source>
        <dbReference type="ARBA" id="ARBA00029326"/>
    </source>
</evidence>
<dbReference type="InterPro" id="IPR016005">
    <property type="entry name" value="Erg8"/>
</dbReference>
<dbReference type="Gene3D" id="3.30.70.890">
    <property type="entry name" value="GHMP kinase, C-terminal domain"/>
    <property type="match status" value="1"/>
</dbReference>
<evidence type="ECO:0000256" key="7">
    <source>
        <dbReference type="ARBA" id="ARBA00022777"/>
    </source>
</evidence>
<comment type="similarity">
    <text evidence="2 13">Belongs to the GHMP kinase family. Mevalonate kinase subfamily.</text>
</comment>
<dbReference type="GO" id="GO:0005777">
    <property type="term" value="C:peroxisome"/>
    <property type="evidence" value="ECO:0007669"/>
    <property type="project" value="TreeGrafter"/>
</dbReference>
<dbReference type="STRING" id="101127.A0A1X2G839"/>
<keyword evidence="6" id="KW-0547">Nucleotide-binding</keyword>
<dbReference type="EC" id="2.7.4.2" evidence="3 13"/>
<comment type="pathway">
    <text evidence="1 13">Isoprenoid biosynthesis; isopentenyl diphosphate biosynthesis via mevalonate pathway; isopentenyl diphosphate from (R)-mevalonate: step 2/3.</text>
</comment>
<dbReference type="InterPro" id="IPR014721">
    <property type="entry name" value="Ribsml_uS5_D2-typ_fold_subgr"/>
</dbReference>
<keyword evidence="5 13" id="KW-0808">Transferase</keyword>
<evidence type="ECO:0000256" key="3">
    <source>
        <dbReference type="ARBA" id="ARBA00012958"/>
    </source>
</evidence>
<dbReference type="SUPFAM" id="SSF55060">
    <property type="entry name" value="GHMP Kinase, C-terminal domain"/>
    <property type="match status" value="1"/>
</dbReference>
<dbReference type="GO" id="GO:0010142">
    <property type="term" value="P:farnesyl diphosphate biosynthetic process, mevalonate pathway"/>
    <property type="evidence" value="ECO:0007669"/>
    <property type="project" value="TreeGrafter"/>
</dbReference>
<dbReference type="GO" id="GO:0019287">
    <property type="term" value="P:isopentenyl diphosphate biosynthetic process, mevalonate pathway"/>
    <property type="evidence" value="ECO:0007669"/>
    <property type="project" value="UniProtKB-UniRule"/>
</dbReference>
<dbReference type="Pfam" id="PF08544">
    <property type="entry name" value="GHMP_kinases_C"/>
    <property type="match status" value="1"/>
</dbReference>
<dbReference type="SUPFAM" id="SSF54211">
    <property type="entry name" value="Ribosomal protein S5 domain 2-like"/>
    <property type="match status" value="1"/>
</dbReference>
<dbReference type="UniPathway" id="UPA00057">
    <property type="reaction ID" value="UER00099"/>
</dbReference>
<evidence type="ECO:0000313" key="17">
    <source>
        <dbReference type="Proteomes" id="UP000242146"/>
    </source>
</evidence>
<keyword evidence="9 13" id="KW-0752">Steroid biosynthesis</keyword>
<keyword evidence="11 13" id="KW-0753">Steroid metabolism</keyword>
<keyword evidence="7 13" id="KW-0418">Kinase</keyword>
<dbReference type="Gene3D" id="3.30.230.10">
    <property type="match status" value="1"/>
</dbReference>
<evidence type="ECO:0000256" key="8">
    <source>
        <dbReference type="ARBA" id="ARBA00022840"/>
    </source>
</evidence>
<evidence type="ECO:0000259" key="15">
    <source>
        <dbReference type="Pfam" id="PF08544"/>
    </source>
</evidence>
<gene>
    <name evidence="16" type="ORF">DM01DRAFT_1368352</name>
</gene>
<dbReference type="AlphaFoldDB" id="A0A1X2G839"/>
<evidence type="ECO:0000256" key="4">
    <source>
        <dbReference type="ARBA" id="ARBA00022516"/>
    </source>
</evidence>
<proteinExistence type="inferred from homology"/>
<feature type="domain" description="GHMP kinase C-terminal" evidence="15">
    <location>
        <begin position="371"/>
        <end position="440"/>
    </location>
</feature>
<evidence type="ECO:0000256" key="11">
    <source>
        <dbReference type="ARBA" id="ARBA00023221"/>
    </source>
</evidence>